<accession>A0A6J4EK42</accession>
<dbReference type="AlphaFoldDB" id="A0A6J4EK42"/>
<proteinExistence type="predicted"/>
<protein>
    <submittedName>
        <fullName evidence="1">Uncharacterized protein</fullName>
    </submittedName>
</protein>
<dbReference type="RefSeq" id="WP_111231098.1">
    <property type="nucleotide sequence ID" value="NZ_LC556213.1"/>
</dbReference>
<dbReference type="EMBL" id="LC556213">
    <property type="protein sequence ID" value="BCG51377.1"/>
    <property type="molecule type" value="Genomic_DNA"/>
</dbReference>
<evidence type="ECO:0000313" key="1">
    <source>
        <dbReference type="EMBL" id="BCG51377.1"/>
    </source>
</evidence>
<keyword evidence="1" id="KW-0614">Plasmid</keyword>
<name>A0A6J4EK42_ECOLX</name>
<geneLocation type="plasmid" evidence="1">
    <name>pS44</name>
</geneLocation>
<sequence length="82" mass="9276">MYLQKLFSIKNGGELSPLECEEINKELALVKVEDLPSEQYENVKSYIIQALNYNSVDTDLVQSLESLLSDLEELHNRVAGGF</sequence>
<organism evidence="1">
    <name type="scientific">Escherichia coli</name>
    <dbReference type="NCBI Taxonomy" id="562"/>
    <lineage>
        <taxon>Bacteria</taxon>
        <taxon>Pseudomonadati</taxon>
        <taxon>Pseudomonadota</taxon>
        <taxon>Gammaproteobacteria</taxon>
        <taxon>Enterobacterales</taxon>
        <taxon>Enterobacteriaceae</taxon>
        <taxon>Escherichia</taxon>
    </lineage>
</organism>
<reference evidence="1" key="1">
    <citation type="submission" date="2020-06" db="EMBL/GenBank/DDBJ databases">
        <title>Persistence of extended-spectrum beta-lactamase plasmids among Enterobacteriaceae in commercial broiler farms.</title>
        <authorList>
            <person name="Yossapol M."/>
            <person name="Asai T."/>
        </authorList>
    </citation>
    <scope>NUCLEOTIDE SEQUENCE</scope>
    <source>
        <strain evidence="1">S44</strain>
        <plasmid evidence="1">pS44</plasmid>
    </source>
</reference>